<feature type="transmembrane region" description="Helical" evidence="1">
    <location>
        <begin position="12"/>
        <end position="30"/>
    </location>
</feature>
<keyword evidence="1" id="KW-1133">Transmembrane helix</keyword>
<evidence type="ECO:0000313" key="3">
    <source>
        <dbReference type="Proteomes" id="UP001596201"/>
    </source>
</evidence>
<comment type="caution">
    <text evidence="2">The sequence shown here is derived from an EMBL/GenBank/DDBJ whole genome shotgun (WGS) entry which is preliminary data.</text>
</comment>
<feature type="transmembrane region" description="Helical" evidence="1">
    <location>
        <begin position="94"/>
        <end position="115"/>
    </location>
</feature>
<accession>A0ABD5RBB0</accession>
<name>A0ABD5RBB0_9EURY</name>
<evidence type="ECO:0008006" key="4">
    <source>
        <dbReference type="Google" id="ProtNLM"/>
    </source>
</evidence>
<dbReference type="AlphaFoldDB" id="A0ABD5RBB0"/>
<reference evidence="2 3" key="1">
    <citation type="journal article" date="2019" name="Int. J. Syst. Evol. Microbiol.">
        <title>The Global Catalogue of Microorganisms (GCM) 10K type strain sequencing project: providing services to taxonomists for standard genome sequencing and annotation.</title>
        <authorList>
            <consortium name="The Broad Institute Genomics Platform"/>
            <consortium name="The Broad Institute Genome Sequencing Center for Infectious Disease"/>
            <person name="Wu L."/>
            <person name="Ma J."/>
        </authorList>
    </citation>
    <scope>NUCLEOTIDE SEQUENCE [LARGE SCALE GENOMIC DNA]</scope>
    <source>
        <strain evidence="2 3">CGMCC 1.12237</strain>
    </source>
</reference>
<keyword evidence="3" id="KW-1185">Reference proteome</keyword>
<evidence type="ECO:0000256" key="1">
    <source>
        <dbReference type="SAM" id="Phobius"/>
    </source>
</evidence>
<proteinExistence type="predicted"/>
<organism evidence="2 3">
    <name type="scientific">Salinirubrum litoreum</name>
    <dbReference type="NCBI Taxonomy" id="1126234"/>
    <lineage>
        <taxon>Archaea</taxon>
        <taxon>Methanobacteriati</taxon>
        <taxon>Methanobacteriota</taxon>
        <taxon>Stenosarchaea group</taxon>
        <taxon>Halobacteria</taxon>
        <taxon>Halobacteriales</taxon>
        <taxon>Haloferacaceae</taxon>
        <taxon>Salinirubrum</taxon>
    </lineage>
</organism>
<keyword evidence="1" id="KW-0472">Membrane</keyword>
<gene>
    <name evidence="2" type="ORF">ACFPJ5_10015</name>
</gene>
<protein>
    <recommendedName>
        <fullName evidence="4">DUF2938 family protein</fullName>
    </recommendedName>
</protein>
<evidence type="ECO:0000313" key="2">
    <source>
        <dbReference type="EMBL" id="MFC5367277.1"/>
    </source>
</evidence>
<sequence>MNPLVVAVPWSVPALILASIAAGVLATLAMDAVMPRLAEGETPPRIASGVLTRQPPDHAPRRLAAVVHYVAGSLTGPLFLWLSLVAGLLVGPGLLAVVLATVVCYPLMVGFFLLVPLPRAEGLARQRVRTIGQAWAVEAAVYLAVLAPVVAVLGWLL</sequence>
<keyword evidence="1" id="KW-0812">Transmembrane</keyword>
<dbReference type="RefSeq" id="WP_227229539.1">
    <property type="nucleotide sequence ID" value="NZ_JAJCVJ010000002.1"/>
</dbReference>
<dbReference type="Proteomes" id="UP001596201">
    <property type="component" value="Unassembled WGS sequence"/>
</dbReference>
<feature type="transmembrane region" description="Helical" evidence="1">
    <location>
        <begin position="135"/>
        <end position="156"/>
    </location>
</feature>
<dbReference type="EMBL" id="JBHSKX010000002">
    <property type="protein sequence ID" value="MFC5367277.1"/>
    <property type="molecule type" value="Genomic_DNA"/>
</dbReference>
<feature type="transmembrane region" description="Helical" evidence="1">
    <location>
        <begin position="63"/>
        <end position="82"/>
    </location>
</feature>